<proteinExistence type="predicted"/>
<evidence type="ECO:0000313" key="1">
    <source>
        <dbReference type="EMBL" id="KAJ0091562.1"/>
    </source>
</evidence>
<keyword evidence="2" id="KW-1185">Reference proteome</keyword>
<accession>A0ACC1AXX9</accession>
<reference evidence="2" key="1">
    <citation type="journal article" date="2023" name="G3 (Bethesda)">
        <title>Genome assembly and association tests identify interacting loci associated with vigor, precocity, and sex in interspecific pistachio rootstocks.</title>
        <authorList>
            <person name="Palmer W."/>
            <person name="Jacygrad E."/>
            <person name="Sagayaradj S."/>
            <person name="Cavanaugh K."/>
            <person name="Han R."/>
            <person name="Bertier L."/>
            <person name="Beede B."/>
            <person name="Kafkas S."/>
            <person name="Golino D."/>
            <person name="Preece J."/>
            <person name="Michelmore R."/>
        </authorList>
    </citation>
    <scope>NUCLEOTIDE SEQUENCE [LARGE SCALE GENOMIC DNA]</scope>
</reference>
<protein>
    <submittedName>
        <fullName evidence="1">Uncharacterized protein</fullName>
    </submittedName>
</protein>
<comment type="caution">
    <text evidence="1">The sequence shown here is derived from an EMBL/GenBank/DDBJ whole genome shotgun (WGS) entry which is preliminary data.</text>
</comment>
<sequence>MQKAKLILIYSDLSSLVILLFQNCIGKQSCSVSVVPDVFGGDPCPNADKKLSVEAICS</sequence>
<organism evidence="1 2">
    <name type="scientific">Pistacia atlantica</name>
    <dbReference type="NCBI Taxonomy" id="434234"/>
    <lineage>
        <taxon>Eukaryota</taxon>
        <taxon>Viridiplantae</taxon>
        <taxon>Streptophyta</taxon>
        <taxon>Embryophyta</taxon>
        <taxon>Tracheophyta</taxon>
        <taxon>Spermatophyta</taxon>
        <taxon>Magnoliopsida</taxon>
        <taxon>eudicotyledons</taxon>
        <taxon>Gunneridae</taxon>
        <taxon>Pentapetalae</taxon>
        <taxon>rosids</taxon>
        <taxon>malvids</taxon>
        <taxon>Sapindales</taxon>
        <taxon>Anacardiaceae</taxon>
        <taxon>Pistacia</taxon>
    </lineage>
</organism>
<gene>
    <name evidence="1" type="ORF">Patl1_13467</name>
</gene>
<dbReference type="Proteomes" id="UP001164250">
    <property type="component" value="Chromosome 8"/>
</dbReference>
<name>A0ACC1AXX9_9ROSI</name>
<dbReference type="EMBL" id="CM047904">
    <property type="protein sequence ID" value="KAJ0091562.1"/>
    <property type="molecule type" value="Genomic_DNA"/>
</dbReference>
<evidence type="ECO:0000313" key="2">
    <source>
        <dbReference type="Proteomes" id="UP001164250"/>
    </source>
</evidence>